<name>A0A178ML90_9PROT</name>
<keyword evidence="3" id="KW-1185">Reference proteome</keyword>
<dbReference type="EMBL" id="LWQT01000066">
    <property type="protein sequence ID" value="OAN49313.1"/>
    <property type="molecule type" value="Genomic_DNA"/>
</dbReference>
<sequence>MGSGLGENPFSLFRPAPKLADTTRAAEDDRKMTATVPLAVLGRGFWKLNLIISPLSLLLLLYLAVMAGGSPNSPGGLNSVLMAGAFIFLTPLGLVAAHILGAKIIDTALRLVPPGHAAVTWIGLAVSGILVVVAGNVFVDDLYQFRQGNYGISIIALCLDFGGMAAVVLAGGGKLPTIRA</sequence>
<evidence type="ECO:0000313" key="2">
    <source>
        <dbReference type="EMBL" id="OAN49313.1"/>
    </source>
</evidence>
<accession>A0A178ML90</accession>
<feature type="transmembrane region" description="Helical" evidence="1">
    <location>
        <begin position="80"/>
        <end position="105"/>
    </location>
</feature>
<gene>
    <name evidence="2" type="ORF">A6A04_04145</name>
</gene>
<evidence type="ECO:0000256" key="1">
    <source>
        <dbReference type="SAM" id="Phobius"/>
    </source>
</evidence>
<proteinExistence type="predicted"/>
<keyword evidence="1" id="KW-0812">Transmembrane</keyword>
<keyword evidence="1" id="KW-0472">Membrane</keyword>
<reference evidence="2 3" key="1">
    <citation type="submission" date="2016-04" db="EMBL/GenBank/DDBJ databases">
        <title>Draft genome sequence of freshwater magnetotactic bacteria Magnetospirillum marisnigri SP-1 and Magnetospirillum moscoviense BB-1.</title>
        <authorList>
            <person name="Koziaeva V."/>
            <person name="Dziuba M.V."/>
            <person name="Ivanov T.M."/>
            <person name="Kuznetsov B."/>
            <person name="Grouzdev D.S."/>
        </authorList>
    </citation>
    <scope>NUCLEOTIDE SEQUENCE [LARGE SCALE GENOMIC DNA]</scope>
    <source>
        <strain evidence="2 3">SP-1</strain>
    </source>
</reference>
<evidence type="ECO:0000313" key="3">
    <source>
        <dbReference type="Proteomes" id="UP000078428"/>
    </source>
</evidence>
<comment type="caution">
    <text evidence="2">The sequence shown here is derived from an EMBL/GenBank/DDBJ whole genome shotgun (WGS) entry which is preliminary data.</text>
</comment>
<keyword evidence="1" id="KW-1133">Transmembrane helix</keyword>
<feature type="transmembrane region" description="Helical" evidence="1">
    <location>
        <begin position="48"/>
        <end position="68"/>
    </location>
</feature>
<protein>
    <submittedName>
        <fullName evidence="2">Uncharacterized protein</fullName>
    </submittedName>
</protein>
<organism evidence="2 3">
    <name type="scientific">Paramagnetospirillum marisnigri</name>
    <dbReference type="NCBI Taxonomy" id="1285242"/>
    <lineage>
        <taxon>Bacteria</taxon>
        <taxon>Pseudomonadati</taxon>
        <taxon>Pseudomonadota</taxon>
        <taxon>Alphaproteobacteria</taxon>
        <taxon>Rhodospirillales</taxon>
        <taxon>Magnetospirillaceae</taxon>
        <taxon>Paramagnetospirillum</taxon>
    </lineage>
</organism>
<feature type="transmembrane region" description="Helical" evidence="1">
    <location>
        <begin position="150"/>
        <end position="170"/>
    </location>
</feature>
<dbReference type="AlphaFoldDB" id="A0A178ML90"/>
<feature type="transmembrane region" description="Helical" evidence="1">
    <location>
        <begin position="117"/>
        <end position="138"/>
    </location>
</feature>
<dbReference type="Proteomes" id="UP000078428">
    <property type="component" value="Unassembled WGS sequence"/>
</dbReference>